<evidence type="ECO:0000313" key="3">
    <source>
        <dbReference type="EMBL" id="MBT0958775.1"/>
    </source>
</evidence>
<feature type="transmembrane region" description="Helical" evidence="1">
    <location>
        <begin position="152"/>
        <end position="172"/>
    </location>
</feature>
<proteinExistence type="predicted"/>
<organism evidence="3 4">
    <name type="scientific">Harenicola maris</name>
    <dbReference type="NCBI Taxonomy" id="2841044"/>
    <lineage>
        <taxon>Bacteria</taxon>
        <taxon>Pseudomonadati</taxon>
        <taxon>Pseudomonadota</taxon>
        <taxon>Alphaproteobacteria</taxon>
        <taxon>Rhodobacterales</taxon>
        <taxon>Paracoccaceae</taxon>
        <taxon>Harenicola</taxon>
    </lineage>
</organism>
<feature type="domain" description="EamA" evidence="2">
    <location>
        <begin position="155"/>
        <end position="293"/>
    </location>
</feature>
<feature type="transmembrane region" description="Helical" evidence="1">
    <location>
        <begin position="248"/>
        <end position="270"/>
    </location>
</feature>
<accession>A0AAP2CSC2</accession>
<keyword evidence="1" id="KW-0472">Membrane</keyword>
<dbReference type="EMBL" id="JADQAZ010000003">
    <property type="protein sequence ID" value="MBT0958775.1"/>
    <property type="molecule type" value="Genomic_DNA"/>
</dbReference>
<feature type="transmembrane region" description="Helical" evidence="1">
    <location>
        <begin position="122"/>
        <end position="140"/>
    </location>
</feature>
<feature type="transmembrane region" description="Helical" evidence="1">
    <location>
        <begin position="221"/>
        <end position="242"/>
    </location>
</feature>
<comment type="caution">
    <text evidence="3">The sequence shown here is derived from an EMBL/GenBank/DDBJ whole genome shotgun (WGS) entry which is preliminary data.</text>
</comment>
<dbReference type="InterPro" id="IPR000620">
    <property type="entry name" value="EamA_dom"/>
</dbReference>
<keyword evidence="1" id="KW-0812">Transmembrane</keyword>
<keyword evidence="1" id="KW-1133">Transmembrane helix</keyword>
<evidence type="ECO:0000313" key="4">
    <source>
        <dbReference type="Proteomes" id="UP001315686"/>
    </source>
</evidence>
<gene>
    <name evidence="3" type="ORF">IV417_15400</name>
</gene>
<protein>
    <submittedName>
        <fullName evidence="3">DMT family transporter</fullName>
    </submittedName>
</protein>
<sequence length="296" mass="30487">MEIWVLLAIAAAFFQALRFMLQKQLSGAGLSPVTATYVRFAYSAPLVAGGVALWLLWSGQGVPALLPGFWISVTAGGLCQILATVCVVALFKQRNFAVGITLKKSEVLLTALVGFAVLGDRVTWAGAGALLLGACALLILSKTPKGAAAPGGRSVALGLLSGVFFAFSAVAYRAGVLAVETDLLALRAAFALGAATVFQTAVMTLWLALRETGQLRAAAGAWRSASVLGLSSLAGSLCWFAAFALQSAAYVFAVGQVEVIFSLAIGALVFSERITGREALGITLLLLSILGVTFAG</sequence>
<feature type="domain" description="EamA" evidence="2">
    <location>
        <begin position="3"/>
        <end position="141"/>
    </location>
</feature>
<dbReference type="GO" id="GO:0016020">
    <property type="term" value="C:membrane"/>
    <property type="evidence" value="ECO:0007669"/>
    <property type="project" value="InterPro"/>
</dbReference>
<dbReference type="Pfam" id="PF00892">
    <property type="entry name" value="EamA"/>
    <property type="match status" value="2"/>
</dbReference>
<feature type="transmembrane region" description="Helical" evidence="1">
    <location>
        <begin position="69"/>
        <end position="91"/>
    </location>
</feature>
<reference evidence="3 4" key="1">
    <citation type="journal article" date="2021" name="Arch. Microbiol.">
        <title>Harenicola maris gen. nov., sp. nov. isolated from the Sea of Japan shallow sediments.</title>
        <authorList>
            <person name="Romanenko L.A."/>
            <person name="Kurilenko V.V."/>
            <person name="Chernysheva N.Y."/>
            <person name="Tekutyeva L.A."/>
            <person name="Velansky P.V."/>
            <person name="Svetashev V.I."/>
            <person name="Isaeva M.P."/>
        </authorList>
    </citation>
    <scope>NUCLEOTIDE SEQUENCE [LARGE SCALE GENOMIC DNA]</scope>
    <source>
        <strain evidence="3 4">KMM 3653</strain>
    </source>
</reference>
<feature type="transmembrane region" description="Helical" evidence="1">
    <location>
        <begin position="184"/>
        <end position="209"/>
    </location>
</feature>
<keyword evidence="4" id="KW-1185">Reference proteome</keyword>
<dbReference type="AlphaFoldDB" id="A0AAP2CSC2"/>
<name>A0AAP2CSC2_9RHOB</name>
<dbReference type="SUPFAM" id="SSF103481">
    <property type="entry name" value="Multidrug resistance efflux transporter EmrE"/>
    <property type="match status" value="1"/>
</dbReference>
<dbReference type="RefSeq" id="WP_327794995.1">
    <property type="nucleotide sequence ID" value="NZ_JADQAZ010000003.1"/>
</dbReference>
<dbReference type="Proteomes" id="UP001315686">
    <property type="component" value="Unassembled WGS sequence"/>
</dbReference>
<feature type="transmembrane region" description="Helical" evidence="1">
    <location>
        <begin position="37"/>
        <end position="57"/>
    </location>
</feature>
<evidence type="ECO:0000259" key="2">
    <source>
        <dbReference type="Pfam" id="PF00892"/>
    </source>
</evidence>
<evidence type="ECO:0000256" key="1">
    <source>
        <dbReference type="SAM" id="Phobius"/>
    </source>
</evidence>
<feature type="transmembrane region" description="Helical" evidence="1">
    <location>
        <begin position="279"/>
        <end position="295"/>
    </location>
</feature>
<dbReference type="InterPro" id="IPR037185">
    <property type="entry name" value="EmrE-like"/>
</dbReference>